<evidence type="ECO:0000313" key="6">
    <source>
        <dbReference type="Proteomes" id="UP000660861"/>
    </source>
</evidence>
<keyword evidence="2" id="KW-0238">DNA-binding</keyword>
<evidence type="ECO:0000256" key="3">
    <source>
        <dbReference type="ARBA" id="ARBA00023163"/>
    </source>
</evidence>
<evidence type="ECO:0000256" key="2">
    <source>
        <dbReference type="ARBA" id="ARBA00023125"/>
    </source>
</evidence>
<dbReference type="Gene3D" id="1.10.10.10">
    <property type="entry name" value="Winged helix-like DNA-binding domain superfamily/Winged helix DNA-binding domain"/>
    <property type="match status" value="1"/>
</dbReference>
<sequence>MEKDNVLSELIYEYYESRICFGIYKYGDQLKSVSQLCASFGLARNTVQAALNKLEEKGYIKTEQRRMARVIYQGNPKMFKENAVKYFVPRSDGLRDINQWGPFLFSPVWEKGIKKIELSPPDSMHGKRDLMMFEATKLYDDALNTLNNRLMSSLYWQLLRYLNYFYPDEEYGPDNCLEDGRFSIVKADEIKQKMDSYYSGVYSKVENFVDSIYNRSFGCICGAVAVID</sequence>
<protein>
    <submittedName>
        <fullName evidence="5">Winged helix-turn-helix transcriptional regulator</fullName>
    </submittedName>
</protein>
<dbReference type="InterPro" id="IPR000524">
    <property type="entry name" value="Tscrpt_reg_HTH_GntR"/>
</dbReference>
<dbReference type="InterPro" id="IPR036390">
    <property type="entry name" value="WH_DNA-bd_sf"/>
</dbReference>
<keyword evidence="3" id="KW-0804">Transcription</keyword>
<feature type="domain" description="HTH gntR-type" evidence="4">
    <location>
        <begin position="5"/>
        <end position="73"/>
    </location>
</feature>
<evidence type="ECO:0000259" key="4">
    <source>
        <dbReference type="PROSITE" id="PS50949"/>
    </source>
</evidence>
<keyword evidence="6" id="KW-1185">Reference proteome</keyword>
<proteinExistence type="predicted"/>
<dbReference type="RefSeq" id="WP_262397295.1">
    <property type="nucleotide sequence ID" value="NZ_JACRTC010000002.1"/>
</dbReference>
<name>A0A926EAH6_9FIRM</name>
<dbReference type="EMBL" id="JACRTC010000002">
    <property type="protein sequence ID" value="MBC8570208.1"/>
    <property type="molecule type" value="Genomic_DNA"/>
</dbReference>
<dbReference type="SMART" id="SM00345">
    <property type="entry name" value="HTH_GNTR"/>
    <property type="match status" value="1"/>
</dbReference>
<dbReference type="GO" id="GO:0003700">
    <property type="term" value="F:DNA-binding transcription factor activity"/>
    <property type="evidence" value="ECO:0007669"/>
    <property type="project" value="InterPro"/>
</dbReference>
<dbReference type="PRINTS" id="PR00035">
    <property type="entry name" value="HTHGNTR"/>
</dbReference>
<dbReference type="PROSITE" id="PS50949">
    <property type="entry name" value="HTH_GNTR"/>
    <property type="match status" value="1"/>
</dbReference>
<dbReference type="GO" id="GO:0003677">
    <property type="term" value="F:DNA binding"/>
    <property type="evidence" value="ECO:0007669"/>
    <property type="project" value="UniProtKB-KW"/>
</dbReference>
<gene>
    <name evidence="5" type="ORF">H8709_05130</name>
</gene>
<dbReference type="Proteomes" id="UP000660861">
    <property type="component" value="Unassembled WGS sequence"/>
</dbReference>
<evidence type="ECO:0000313" key="5">
    <source>
        <dbReference type="EMBL" id="MBC8570208.1"/>
    </source>
</evidence>
<comment type="caution">
    <text evidence="5">The sequence shown here is derived from an EMBL/GenBank/DDBJ whole genome shotgun (WGS) entry which is preliminary data.</text>
</comment>
<dbReference type="CDD" id="cd07377">
    <property type="entry name" value="WHTH_GntR"/>
    <property type="match status" value="1"/>
</dbReference>
<dbReference type="Pfam" id="PF00392">
    <property type="entry name" value="GntR"/>
    <property type="match status" value="1"/>
</dbReference>
<keyword evidence="1" id="KW-0805">Transcription regulation</keyword>
<reference evidence="5" key="1">
    <citation type="submission" date="2020-08" db="EMBL/GenBank/DDBJ databases">
        <title>Genome public.</title>
        <authorList>
            <person name="Liu C."/>
            <person name="Sun Q."/>
        </authorList>
    </citation>
    <scope>NUCLEOTIDE SEQUENCE</scope>
    <source>
        <strain evidence="5">NSJ-54</strain>
    </source>
</reference>
<dbReference type="SUPFAM" id="SSF46785">
    <property type="entry name" value="Winged helix' DNA-binding domain"/>
    <property type="match status" value="1"/>
</dbReference>
<dbReference type="AlphaFoldDB" id="A0A926EAH6"/>
<evidence type="ECO:0000256" key="1">
    <source>
        <dbReference type="ARBA" id="ARBA00023015"/>
    </source>
</evidence>
<organism evidence="5 6">
    <name type="scientific">Zongyangia hominis</name>
    <dbReference type="NCBI Taxonomy" id="2763677"/>
    <lineage>
        <taxon>Bacteria</taxon>
        <taxon>Bacillati</taxon>
        <taxon>Bacillota</taxon>
        <taxon>Clostridia</taxon>
        <taxon>Eubacteriales</taxon>
        <taxon>Oscillospiraceae</taxon>
        <taxon>Zongyangia</taxon>
    </lineage>
</organism>
<accession>A0A926EAH6</accession>
<dbReference type="InterPro" id="IPR036388">
    <property type="entry name" value="WH-like_DNA-bd_sf"/>
</dbReference>